<dbReference type="GO" id="GO:0046872">
    <property type="term" value="F:metal ion binding"/>
    <property type="evidence" value="ECO:0007669"/>
    <property type="project" value="InterPro"/>
</dbReference>
<dbReference type="SUPFAM" id="SSF56796">
    <property type="entry name" value="Dehydroquinate synthase-like"/>
    <property type="match status" value="1"/>
</dbReference>
<comment type="similarity">
    <text evidence="1">Belongs to the iron-containing alcohol dehydrogenase family.</text>
</comment>
<dbReference type="PANTHER" id="PTHR11496">
    <property type="entry name" value="ALCOHOL DEHYDROGENASE"/>
    <property type="match status" value="1"/>
</dbReference>
<evidence type="ECO:0000256" key="3">
    <source>
        <dbReference type="ARBA" id="ARBA00023027"/>
    </source>
</evidence>
<dbReference type="Pfam" id="PF00465">
    <property type="entry name" value="Fe-ADH"/>
    <property type="match status" value="1"/>
</dbReference>
<dbReference type="Gene3D" id="1.20.1090.10">
    <property type="entry name" value="Dehydroquinate synthase-like - alpha domain"/>
    <property type="match status" value="1"/>
</dbReference>
<dbReference type="CDD" id="cd08551">
    <property type="entry name" value="Fe-ADH"/>
    <property type="match status" value="1"/>
</dbReference>
<dbReference type="GO" id="GO:0004022">
    <property type="term" value="F:alcohol dehydrogenase (NAD+) activity"/>
    <property type="evidence" value="ECO:0007669"/>
    <property type="project" value="TreeGrafter"/>
</dbReference>
<proteinExistence type="inferred from homology"/>
<evidence type="ECO:0000313" key="7">
    <source>
        <dbReference type="Proteomes" id="UP000633136"/>
    </source>
</evidence>
<name>A0A917AX95_9MICC</name>
<dbReference type="Proteomes" id="UP000633136">
    <property type="component" value="Unassembled WGS sequence"/>
</dbReference>
<dbReference type="InterPro" id="IPR056798">
    <property type="entry name" value="ADH_Fe_C"/>
</dbReference>
<keyword evidence="7" id="KW-1185">Reference proteome</keyword>
<dbReference type="EMBL" id="BMIS01000024">
    <property type="protein sequence ID" value="GGE79130.1"/>
    <property type="molecule type" value="Genomic_DNA"/>
</dbReference>
<feature type="domain" description="Alcohol dehydrogenase iron-type/glycerol dehydrogenase GldA" evidence="4">
    <location>
        <begin position="26"/>
        <end position="194"/>
    </location>
</feature>
<protein>
    <submittedName>
        <fullName evidence="6">L-threonine dehydrogenase</fullName>
    </submittedName>
</protein>
<dbReference type="PROSITE" id="PS00913">
    <property type="entry name" value="ADH_IRON_1"/>
    <property type="match status" value="1"/>
</dbReference>
<reference evidence="6" key="2">
    <citation type="submission" date="2020-09" db="EMBL/GenBank/DDBJ databases">
        <authorList>
            <person name="Sun Q."/>
            <person name="Zhou Y."/>
        </authorList>
    </citation>
    <scope>NUCLEOTIDE SEQUENCE</scope>
    <source>
        <strain evidence="6">CGMCC 1.15388</strain>
    </source>
</reference>
<accession>A0A917AX95</accession>
<sequence length="391" mass="40975">MNYRPESPDMVHVRHRSYHPFDYHVPTRIVGGPGAVAQLPAELDRYGIERPLIITDAGIRAVGLLDPVLTALTAEARTAEIFDGIASDPTTHSVEEAARRIREGGHDGIIALGGGSPLDAAKAAAAVATSGRPVLELVGPERITTDPLPVIAIPTTAGTGSEVTRFCVLSDPASSRKVSISSMRVLPVLAILDPELTSGLPAPLTAATGFDALAHAIESFGSVWNNPISEGHAKNAVALIGRHLLTALREPENLEARAGMLAASCIAELAANSTRLGLTHALAVPLGGLHSIPHGVAVAIVLPEMCAFNEELESTRYTELAALLSPDADNLERAVRELRDAAGLTSRLRDWDVGEDDFAPVVEIAVGSDNTEANPRAAGPGELTELLRAAL</sequence>
<dbReference type="Pfam" id="PF25137">
    <property type="entry name" value="ADH_Fe_C"/>
    <property type="match status" value="1"/>
</dbReference>
<evidence type="ECO:0000256" key="1">
    <source>
        <dbReference type="ARBA" id="ARBA00007358"/>
    </source>
</evidence>
<dbReference type="InterPro" id="IPR018211">
    <property type="entry name" value="ADH_Fe_CS"/>
</dbReference>
<gene>
    <name evidence="6" type="ORF">GCM10011401_28030</name>
</gene>
<organism evidence="6 7">
    <name type="scientific">Nesterenkonia cremea</name>
    <dbReference type="NCBI Taxonomy" id="1882340"/>
    <lineage>
        <taxon>Bacteria</taxon>
        <taxon>Bacillati</taxon>
        <taxon>Actinomycetota</taxon>
        <taxon>Actinomycetes</taxon>
        <taxon>Micrococcales</taxon>
        <taxon>Micrococcaceae</taxon>
        <taxon>Nesterenkonia</taxon>
    </lineage>
</organism>
<feature type="domain" description="Fe-containing alcohol dehydrogenase-like C-terminal" evidence="5">
    <location>
        <begin position="205"/>
        <end position="391"/>
    </location>
</feature>
<reference evidence="6" key="1">
    <citation type="journal article" date="2014" name="Int. J. Syst. Evol. Microbiol.">
        <title>Complete genome sequence of Corynebacterium casei LMG S-19264T (=DSM 44701T), isolated from a smear-ripened cheese.</title>
        <authorList>
            <consortium name="US DOE Joint Genome Institute (JGI-PGF)"/>
            <person name="Walter F."/>
            <person name="Albersmeier A."/>
            <person name="Kalinowski J."/>
            <person name="Ruckert C."/>
        </authorList>
    </citation>
    <scope>NUCLEOTIDE SEQUENCE</scope>
    <source>
        <strain evidence="6">CGMCC 1.15388</strain>
    </source>
</reference>
<evidence type="ECO:0000259" key="5">
    <source>
        <dbReference type="Pfam" id="PF25137"/>
    </source>
</evidence>
<evidence type="ECO:0000256" key="2">
    <source>
        <dbReference type="ARBA" id="ARBA00023002"/>
    </source>
</evidence>
<dbReference type="Gene3D" id="3.40.50.1970">
    <property type="match status" value="1"/>
</dbReference>
<evidence type="ECO:0000259" key="4">
    <source>
        <dbReference type="Pfam" id="PF00465"/>
    </source>
</evidence>
<comment type="caution">
    <text evidence="6">The sequence shown here is derived from an EMBL/GenBank/DDBJ whole genome shotgun (WGS) entry which is preliminary data.</text>
</comment>
<dbReference type="AlphaFoldDB" id="A0A917AX95"/>
<keyword evidence="3" id="KW-0520">NAD</keyword>
<dbReference type="InterPro" id="IPR039697">
    <property type="entry name" value="Alcohol_dehydrogenase_Fe"/>
</dbReference>
<dbReference type="PANTHER" id="PTHR11496:SF102">
    <property type="entry name" value="ALCOHOL DEHYDROGENASE 4"/>
    <property type="match status" value="1"/>
</dbReference>
<dbReference type="InterPro" id="IPR001670">
    <property type="entry name" value="ADH_Fe/GldA"/>
</dbReference>
<dbReference type="FunFam" id="3.40.50.1970:FF:000003">
    <property type="entry name" value="Alcohol dehydrogenase, iron-containing"/>
    <property type="match status" value="1"/>
</dbReference>
<evidence type="ECO:0000313" key="6">
    <source>
        <dbReference type="EMBL" id="GGE79130.1"/>
    </source>
</evidence>
<keyword evidence="2" id="KW-0560">Oxidoreductase</keyword>